<dbReference type="InterPro" id="IPR049799">
    <property type="entry name" value="SitI3-like"/>
</dbReference>
<comment type="caution">
    <text evidence="1">The sequence shown here is derived from an EMBL/GenBank/DDBJ whole genome shotgun (WGS) entry which is preliminary data.</text>
</comment>
<dbReference type="NCBIfam" id="NF040657">
    <property type="entry name" value="immun_SitI3"/>
    <property type="match status" value="1"/>
</dbReference>
<gene>
    <name evidence="1" type="ORF">DB30_06745</name>
</gene>
<accession>A0A0C1ZTY6</accession>
<sequence>MALEYDLHVDAVCPANHLEKLLVDAGATKLSDSPATYGGDKILCVVVPPDPRSSSFIAEEFHVEPRVSVYFRLDKFNLDQSQRSLVQYIDRVLVGCAGDAVVVFNGELVVLRRTHDALLIRAESAVSMHGRASLLSAPYAVVDDLV</sequence>
<evidence type="ECO:0000313" key="2">
    <source>
        <dbReference type="Proteomes" id="UP000031599"/>
    </source>
</evidence>
<protein>
    <submittedName>
        <fullName evidence="1">Uncharacterized protein</fullName>
    </submittedName>
</protein>
<name>A0A0C1ZTY6_9BACT</name>
<dbReference type="Proteomes" id="UP000031599">
    <property type="component" value="Unassembled WGS sequence"/>
</dbReference>
<proteinExistence type="predicted"/>
<dbReference type="AlphaFoldDB" id="A0A0C1ZTY6"/>
<dbReference type="RefSeq" id="WP_052553551.1">
    <property type="nucleotide sequence ID" value="NZ_JMCC02000072.1"/>
</dbReference>
<dbReference type="EMBL" id="JMCC02000072">
    <property type="protein sequence ID" value="KIG14518.1"/>
    <property type="molecule type" value="Genomic_DNA"/>
</dbReference>
<reference evidence="1 2" key="1">
    <citation type="submission" date="2014-12" db="EMBL/GenBank/DDBJ databases">
        <title>Genome assembly of Enhygromyxa salina DSM 15201.</title>
        <authorList>
            <person name="Sharma G."/>
            <person name="Subramanian S."/>
        </authorList>
    </citation>
    <scope>NUCLEOTIDE SEQUENCE [LARGE SCALE GENOMIC DNA]</scope>
    <source>
        <strain evidence="1 2">DSM 15201</strain>
    </source>
</reference>
<evidence type="ECO:0000313" key="1">
    <source>
        <dbReference type="EMBL" id="KIG14518.1"/>
    </source>
</evidence>
<organism evidence="1 2">
    <name type="scientific">Enhygromyxa salina</name>
    <dbReference type="NCBI Taxonomy" id="215803"/>
    <lineage>
        <taxon>Bacteria</taxon>
        <taxon>Pseudomonadati</taxon>
        <taxon>Myxococcota</taxon>
        <taxon>Polyangia</taxon>
        <taxon>Nannocystales</taxon>
        <taxon>Nannocystaceae</taxon>
        <taxon>Enhygromyxa</taxon>
    </lineage>
</organism>